<keyword evidence="1" id="KW-0812">Transmembrane</keyword>
<keyword evidence="1" id="KW-1133">Transmembrane helix</keyword>
<accession>A0AAP9NL23</accession>
<keyword evidence="1" id="KW-0472">Membrane</keyword>
<dbReference type="RefSeq" id="WP_258955951.1">
    <property type="nucleotide sequence ID" value="NZ_CP054580.1"/>
</dbReference>
<reference evidence="2 3" key="1">
    <citation type="submission" date="2019-12" db="EMBL/GenBank/DDBJ databases">
        <title>Genome sequencing and assembly of endphytes of Porphyra tenera.</title>
        <authorList>
            <person name="Park J.M."/>
            <person name="Shin R."/>
            <person name="Jo S.H."/>
        </authorList>
    </citation>
    <scope>NUCLEOTIDE SEQUENCE [LARGE SCALE GENOMIC DNA]</scope>
    <source>
        <strain evidence="2 3">GPM3</strain>
    </source>
</reference>
<evidence type="ECO:0000313" key="3">
    <source>
        <dbReference type="Proteomes" id="UP000509761"/>
    </source>
</evidence>
<feature type="transmembrane region" description="Helical" evidence="1">
    <location>
        <begin position="6"/>
        <end position="26"/>
    </location>
</feature>
<sequence>MDGMTWFLIGMLSGVFITVACSAIAFSKAVNDLNEQGEQFDDWQ</sequence>
<name>A0AAP9NL23_9GAMM</name>
<organism evidence="2 3">
    <name type="scientific">Vreelandella titanicae</name>
    <dbReference type="NCBI Taxonomy" id="664683"/>
    <lineage>
        <taxon>Bacteria</taxon>
        <taxon>Pseudomonadati</taxon>
        <taxon>Pseudomonadota</taxon>
        <taxon>Gammaproteobacteria</taxon>
        <taxon>Oceanospirillales</taxon>
        <taxon>Halomonadaceae</taxon>
        <taxon>Vreelandella</taxon>
    </lineage>
</organism>
<dbReference type="EMBL" id="CP054580">
    <property type="protein sequence ID" value="QKS24209.1"/>
    <property type="molecule type" value="Genomic_DNA"/>
</dbReference>
<dbReference type="AlphaFoldDB" id="A0AAP9NL23"/>
<protein>
    <submittedName>
        <fullName evidence="2">Uncharacterized protein</fullName>
    </submittedName>
</protein>
<dbReference type="Proteomes" id="UP000509761">
    <property type="component" value="Chromosome"/>
</dbReference>
<evidence type="ECO:0000313" key="2">
    <source>
        <dbReference type="EMBL" id="QKS24209.1"/>
    </source>
</evidence>
<evidence type="ECO:0000256" key="1">
    <source>
        <dbReference type="SAM" id="Phobius"/>
    </source>
</evidence>
<proteinExistence type="predicted"/>
<keyword evidence="3" id="KW-1185">Reference proteome</keyword>
<gene>
    <name evidence="2" type="ORF">FX987_01983</name>
</gene>